<dbReference type="RefSeq" id="WP_108370485.1">
    <property type="nucleotide sequence ID" value="NZ_CP028811.1"/>
</dbReference>
<name>A0A2S0RFN8_9FLAO</name>
<dbReference type="Proteomes" id="UP000244193">
    <property type="component" value="Chromosome"/>
</dbReference>
<accession>A0A2S0RFN8</accession>
<organism evidence="1 2">
    <name type="scientific">Flavobacterium magnum</name>
    <dbReference type="NCBI Taxonomy" id="2162713"/>
    <lineage>
        <taxon>Bacteria</taxon>
        <taxon>Pseudomonadati</taxon>
        <taxon>Bacteroidota</taxon>
        <taxon>Flavobacteriia</taxon>
        <taxon>Flavobacteriales</taxon>
        <taxon>Flavobacteriaceae</taxon>
        <taxon>Flavobacterium</taxon>
    </lineage>
</organism>
<reference evidence="1 2" key="1">
    <citation type="submission" date="2018-04" db="EMBL/GenBank/DDBJ databases">
        <title>Genome sequencing of Flavobacterium sp. HYN0048.</title>
        <authorList>
            <person name="Yi H."/>
            <person name="Baek C."/>
        </authorList>
    </citation>
    <scope>NUCLEOTIDE SEQUENCE [LARGE SCALE GENOMIC DNA]</scope>
    <source>
        <strain evidence="1 2">HYN0048</strain>
    </source>
</reference>
<dbReference type="AlphaFoldDB" id="A0A2S0RFN8"/>
<proteinExistence type="predicted"/>
<dbReference type="OrthoDB" id="2041081at2"/>
<evidence type="ECO:0000313" key="1">
    <source>
        <dbReference type="EMBL" id="AWA29901.1"/>
    </source>
</evidence>
<sequence>MVVPASYIVETVDLTSNDALLPLFESLVNSIISLHQSNVVDKEIQIKIVRGDLPFQTNIENIPTIQSIIITDNGIGFNESNYRSFETPFSKTNKDFGCKGIGRFTVMAAFNSIKVRSNYMEGSVWKYREFSCDAENEIKPVTLELSENQEWKTTVELRDCFNPIIKDNTALSLEAISNEIMHHCLIYYLSDELPKITIFESEEKKGEIINELYQRVSKDNERVFKVGNQSFRAYITKVAKEGNRRNHYAYYCANSRVVGQPKNIGKINSLFNYPLLINGKPYLLEVYVVSEYFNKNVYKARNGFAIPLEKENQIFEFSNKISFEEIEEELVKILEEEYDDHVRDSKEKSQTELQNYIYDKAPRFRSLAKNKELLSTIPPNLPDDKKEEFLYKISFNARRNVEKNIQEFIDNKQITEESIEIIKNDLRDKTAYDVDSLADYMMRRKAIIRLFEKFLEADIDGKYKLEADIHNLIFPMGITNNDVDYETHNLWLLDERFLMYKFVASDKSITSMSQKKSSKEPDLLLLDENPLMFDNPIGFADKSNGDVGSMVIFEFKRPGNIAHQKNKTDYRWEFSLLVEPYFDDFLYSPDKKNYKGKQVILKKETPKFGYIIIDVIPPQLEQYNLDKGWNKTPFGSYYKMEPNKNMHLEVMTFTKLLEFATSRHSPFFDRLFSV</sequence>
<dbReference type="EMBL" id="CP028811">
    <property type="protein sequence ID" value="AWA29901.1"/>
    <property type="molecule type" value="Genomic_DNA"/>
</dbReference>
<protein>
    <recommendedName>
        <fullName evidence="3">ATP-binding protein</fullName>
    </recommendedName>
</protein>
<dbReference type="KEGG" id="fmg:HYN48_07310"/>
<dbReference type="SUPFAM" id="SSF55874">
    <property type="entry name" value="ATPase domain of HSP90 chaperone/DNA topoisomerase II/histidine kinase"/>
    <property type="match status" value="1"/>
</dbReference>
<dbReference type="InterPro" id="IPR036890">
    <property type="entry name" value="HATPase_C_sf"/>
</dbReference>
<gene>
    <name evidence="1" type="ORF">HYN48_07310</name>
</gene>
<evidence type="ECO:0008006" key="3">
    <source>
        <dbReference type="Google" id="ProtNLM"/>
    </source>
</evidence>
<keyword evidence="2" id="KW-1185">Reference proteome</keyword>
<dbReference type="Gene3D" id="3.30.565.10">
    <property type="entry name" value="Histidine kinase-like ATPase, C-terminal domain"/>
    <property type="match status" value="1"/>
</dbReference>
<evidence type="ECO:0000313" key="2">
    <source>
        <dbReference type="Proteomes" id="UP000244193"/>
    </source>
</evidence>